<dbReference type="EMBL" id="CM015734">
    <property type="protein sequence ID" value="KAF3706431.1"/>
    <property type="molecule type" value="Genomic_DNA"/>
</dbReference>
<proteinExistence type="predicted"/>
<dbReference type="AlphaFoldDB" id="A0A6G1QUQ4"/>
<reference evidence="2" key="2">
    <citation type="submission" date="2019-02" db="EMBL/GenBank/DDBJ databases">
        <title>Opniocepnalus argus Var Kimnra genome.</title>
        <authorList>
            <person name="Zhou C."/>
            <person name="Xiao S."/>
        </authorList>
    </citation>
    <scope>NUCLEOTIDE SEQUENCE [LARGE SCALE GENOMIC DNA]</scope>
</reference>
<name>A0A6G1QUQ4_CHAAH</name>
<sequence>MMEQLYKEHSLIVHGLVFQYASQPGVPAHDYAGNRPSILYEDPSIILEDIPPLVKIF</sequence>
<organism evidence="1 2">
    <name type="scientific">Channa argus</name>
    <name type="common">Northern snakehead</name>
    <name type="synonym">Ophicephalus argus</name>
    <dbReference type="NCBI Taxonomy" id="215402"/>
    <lineage>
        <taxon>Eukaryota</taxon>
        <taxon>Metazoa</taxon>
        <taxon>Chordata</taxon>
        <taxon>Craniata</taxon>
        <taxon>Vertebrata</taxon>
        <taxon>Euteleostomi</taxon>
        <taxon>Actinopterygii</taxon>
        <taxon>Neopterygii</taxon>
        <taxon>Teleostei</taxon>
        <taxon>Neoteleostei</taxon>
        <taxon>Acanthomorphata</taxon>
        <taxon>Anabantaria</taxon>
        <taxon>Anabantiformes</taxon>
        <taxon>Channoidei</taxon>
        <taxon>Channidae</taxon>
        <taxon>Channa</taxon>
    </lineage>
</organism>
<reference evidence="1 2" key="1">
    <citation type="submission" date="2019-02" db="EMBL/GenBank/DDBJ databases">
        <title>Opniocepnalus argus genome.</title>
        <authorList>
            <person name="Zhou C."/>
            <person name="Xiao S."/>
        </authorList>
    </citation>
    <scope>NUCLEOTIDE SEQUENCE [LARGE SCALE GENOMIC DNA]</scope>
    <source>
        <strain evidence="1">OARG1902GOOAL</strain>
        <tissue evidence="1">Muscle</tissue>
    </source>
</reference>
<dbReference type="Proteomes" id="UP000503349">
    <property type="component" value="Chromosome 23"/>
</dbReference>
<gene>
    <name evidence="1" type="ORF">EXN66_Car022123</name>
</gene>
<evidence type="ECO:0000313" key="2">
    <source>
        <dbReference type="Proteomes" id="UP000503349"/>
    </source>
</evidence>
<evidence type="ECO:0000313" key="1">
    <source>
        <dbReference type="EMBL" id="KAF3706431.1"/>
    </source>
</evidence>
<accession>A0A6G1QUQ4</accession>
<protein>
    <submittedName>
        <fullName evidence="1">Uncharacterized protein</fullName>
    </submittedName>
</protein>
<keyword evidence="2" id="KW-1185">Reference proteome</keyword>